<keyword evidence="2" id="KW-1185">Reference proteome</keyword>
<evidence type="ECO:0000313" key="1">
    <source>
        <dbReference type="EMBL" id="ATD05480.1"/>
    </source>
</evidence>
<organism evidence="1 2">
    <name type="scientific">Pseudoalteromonas piscicida</name>
    <dbReference type="NCBI Taxonomy" id="43662"/>
    <lineage>
        <taxon>Bacteria</taxon>
        <taxon>Pseudomonadati</taxon>
        <taxon>Pseudomonadota</taxon>
        <taxon>Gammaproteobacteria</taxon>
        <taxon>Alteromonadales</taxon>
        <taxon>Pseudoalteromonadaceae</taxon>
        <taxon>Pseudoalteromonas</taxon>
    </lineage>
</organism>
<accession>A0ABN5C9E2</accession>
<sequence>MVNPYALYDGINDIVVIAIRADKMIKNELISSLRETMKWNYTSN</sequence>
<gene>
    <name evidence="1" type="ORF">PPIS_a0111</name>
</gene>
<reference evidence="1 2" key="1">
    <citation type="submission" date="2015-06" db="EMBL/GenBank/DDBJ databases">
        <authorList>
            <person name="Xie B.-B."/>
            <person name="Rong J.-C."/>
            <person name="Qin Q.-L."/>
            <person name="Zhang Y.-Z."/>
        </authorList>
    </citation>
    <scope>NUCLEOTIDE SEQUENCE [LARGE SCALE GENOMIC DNA]</scope>
    <source>
        <strain evidence="1 2">JCM 20779</strain>
    </source>
</reference>
<protein>
    <submittedName>
        <fullName evidence="1">Uncharacterized protein</fullName>
    </submittedName>
</protein>
<dbReference type="Proteomes" id="UP000016521">
    <property type="component" value="Chromosome I"/>
</dbReference>
<name>A0ABN5C9E2_PSEO7</name>
<evidence type="ECO:0000313" key="2">
    <source>
        <dbReference type="Proteomes" id="UP000016521"/>
    </source>
</evidence>
<dbReference type="EMBL" id="CP011924">
    <property type="protein sequence ID" value="ATD05480.1"/>
    <property type="molecule type" value="Genomic_DNA"/>
</dbReference>
<proteinExistence type="predicted"/>